<dbReference type="InterPro" id="IPR045569">
    <property type="entry name" value="Metalloprtase-TldD/E_C"/>
</dbReference>
<comment type="similarity">
    <text evidence="1">Belongs to the peptidase U62 family.</text>
</comment>
<proteinExistence type="inferred from homology"/>
<dbReference type="Pfam" id="PF19289">
    <property type="entry name" value="PmbA_TldD_3rd"/>
    <property type="match status" value="1"/>
</dbReference>
<dbReference type="RefSeq" id="WP_277415203.1">
    <property type="nucleotide sequence ID" value="NZ_CP119083.1"/>
</dbReference>
<gene>
    <name evidence="5" type="ORF">PX653_24090</name>
</gene>
<name>A0ABY8B953_9BURK</name>
<dbReference type="SUPFAM" id="SSF111283">
    <property type="entry name" value="Putative modulator of DNA gyrase, PmbA/TldD"/>
    <property type="match status" value="1"/>
</dbReference>
<evidence type="ECO:0000259" key="3">
    <source>
        <dbReference type="Pfam" id="PF19289"/>
    </source>
</evidence>
<reference evidence="5 6" key="1">
    <citation type="submission" date="2023-02" db="EMBL/GenBank/DDBJ databases">
        <title>Gemone sequence of Telluria chitinolytica ACM 3522T.</title>
        <authorList>
            <person name="Frediansyah A."/>
            <person name="Miess H."/>
            <person name="Gross H."/>
        </authorList>
    </citation>
    <scope>NUCLEOTIDE SEQUENCE [LARGE SCALE GENOMIC DNA]</scope>
    <source>
        <strain evidence="5 6">ACM 3522</strain>
    </source>
</reference>
<dbReference type="InterPro" id="IPR045570">
    <property type="entry name" value="Metalloprtase-TldD/E_cen_dom"/>
</dbReference>
<evidence type="ECO:0000313" key="5">
    <source>
        <dbReference type="EMBL" id="WEF32457.1"/>
    </source>
</evidence>
<organism evidence="5 6">
    <name type="scientific">Pseudoduganella chitinolytica</name>
    <dbReference type="NCBI Taxonomy" id="34070"/>
    <lineage>
        <taxon>Bacteria</taxon>
        <taxon>Pseudomonadati</taxon>
        <taxon>Pseudomonadota</taxon>
        <taxon>Betaproteobacteria</taxon>
        <taxon>Burkholderiales</taxon>
        <taxon>Oxalobacteraceae</taxon>
        <taxon>Telluria group</taxon>
        <taxon>Pseudoduganella</taxon>
    </lineage>
</organism>
<protein>
    <submittedName>
        <fullName evidence="5">TldD/PmbA family protein</fullName>
    </submittedName>
</protein>
<evidence type="ECO:0000313" key="6">
    <source>
        <dbReference type="Proteomes" id="UP001216510"/>
    </source>
</evidence>
<dbReference type="PANTHER" id="PTHR43666:SF1">
    <property type="entry name" value="CONSERVED PROTEIN"/>
    <property type="match status" value="1"/>
</dbReference>
<feature type="domain" description="Metalloprotease TldD/E C-terminal" evidence="3">
    <location>
        <begin position="222"/>
        <end position="439"/>
    </location>
</feature>
<dbReference type="Proteomes" id="UP001216510">
    <property type="component" value="Chromosome"/>
</dbReference>
<feature type="domain" description="Metalloprotease TldD/E central" evidence="4">
    <location>
        <begin position="133"/>
        <end position="214"/>
    </location>
</feature>
<keyword evidence="6" id="KW-1185">Reference proteome</keyword>
<accession>A0ABY8B953</accession>
<dbReference type="EMBL" id="CP119083">
    <property type="protein sequence ID" value="WEF32457.1"/>
    <property type="molecule type" value="Genomic_DNA"/>
</dbReference>
<dbReference type="InterPro" id="IPR002510">
    <property type="entry name" value="Metalloprtase-TldD/E_N"/>
</dbReference>
<dbReference type="Pfam" id="PF01523">
    <property type="entry name" value="PmbA_TldD_1st"/>
    <property type="match status" value="1"/>
</dbReference>
<dbReference type="Gene3D" id="3.30.2290.10">
    <property type="entry name" value="PmbA/TldD superfamily"/>
    <property type="match status" value="1"/>
</dbReference>
<dbReference type="InterPro" id="IPR035068">
    <property type="entry name" value="TldD/PmbA_N"/>
</dbReference>
<evidence type="ECO:0000259" key="4">
    <source>
        <dbReference type="Pfam" id="PF19290"/>
    </source>
</evidence>
<feature type="domain" description="Metalloprotease TldD/E N-terminal" evidence="2">
    <location>
        <begin position="33"/>
        <end position="89"/>
    </location>
</feature>
<sequence>MKLLNQDEARRISDKVMALTKADECRVTISGARKGNVRYARNSVSTAGLVEDTQLAVSVAFGKRQGTAQVNEFDDNSLEKAVRRAEETARLAPENPEFMPAMAKQAFRPSATMHPNAKAFTPEYRAEVAFQSIDAARKKGLVAAGFFADSTGFECIANSNGVFGYQELASLNFTVTTRTEDGRGSGWVNRAAYDPKQFDARAASEIAIEKALRSVEAKALEPGRYTVVLEPSASSDLLNFMFNAFDARQADEGRSFLARKGGGNRLGERLFDGKVNVWADPWDANAPVLPWEQQSMMARQKTDLIRNGQVASLDYDRYWAQKTGKQASADHGNLIMAGGSKSTEQLIAETKKGILVTRTWYIRMVDPQSVLLTGLTRDGTFYIENGQVKHPIKNFRFNESPVVMLNNIDELGKPMLIGDAGSRFRMMIPAMRVRDFNFTSLSDAV</sequence>
<evidence type="ECO:0000259" key="2">
    <source>
        <dbReference type="Pfam" id="PF01523"/>
    </source>
</evidence>
<evidence type="ECO:0000256" key="1">
    <source>
        <dbReference type="ARBA" id="ARBA00005836"/>
    </source>
</evidence>
<dbReference type="Pfam" id="PF19290">
    <property type="entry name" value="PmbA_TldD_2nd"/>
    <property type="match status" value="1"/>
</dbReference>
<dbReference type="InterPro" id="IPR036059">
    <property type="entry name" value="TldD/PmbA_sf"/>
</dbReference>
<dbReference type="PANTHER" id="PTHR43666">
    <property type="entry name" value="TLDD PROTEIN"/>
    <property type="match status" value="1"/>
</dbReference>